<evidence type="ECO:0000313" key="6">
    <source>
        <dbReference type="EMBL" id="MDG0866702.1"/>
    </source>
</evidence>
<dbReference type="EMBL" id="CP046147">
    <property type="protein sequence ID" value="WFG38128.1"/>
    <property type="molecule type" value="Genomic_DNA"/>
</dbReference>
<evidence type="ECO:0000313" key="7">
    <source>
        <dbReference type="EMBL" id="WFG38128.1"/>
    </source>
</evidence>
<evidence type="ECO:0000256" key="3">
    <source>
        <dbReference type="ARBA" id="ARBA00022801"/>
    </source>
</evidence>
<sequence>MSSVSELNSPILEKQLMSASLKNTLQVGDVHITGLSDGSVSFDPRVLFPEESLEIWEPFYDRFPEYFSGQFFQNNLGSFVFSSGGKRVLADSGFGPHGDMLGHPAPGELIADFERNGIGLGSIDTVFLTHLHGDHVGWNLREDLPERPLSFPNARYRVHEADWKHFTTDEMLSDPLRGEATNRSVMPLEAQGVLDLMDGETELAPGVTAFPTPGHTPGHMSLLIASNNERSLLVGDILGSPMQATETDLHYSPDWDGPMGIKARKNILDQAEQTNAIVIGSHLSYPGWGTLIRWEGKRYWKVL</sequence>
<dbReference type="InterPro" id="IPR001279">
    <property type="entry name" value="Metallo-B-lactamas"/>
</dbReference>
<keyword evidence="2" id="KW-0479">Metal-binding</keyword>
<organism evidence="7 8">
    <name type="scientific">Candidatus Lucifugimonas marina</name>
    <dbReference type="NCBI Taxonomy" id="3038979"/>
    <lineage>
        <taxon>Bacteria</taxon>
        <taxon>Bacillati</taxon>
        <taxon>Chloroflexota</taxon>
        <taxon>Dehalococcoidia</taxon>
        <taxon>SAR202 cluster</taxon>
        <taxon>Candidatus Lucifugimonadales</taxon>
        <taxon>Candidatus Lucifugimonadaceae</taxon>
        <taxon>Candidatus Lucifugimonas</taxon>
    </lineage>
</organism>
<proteinExistence type="inferred from homology"/>
<dbReference type="CDD" id="cd16277">
    <property type="entry name" value="metallo-hydrolase-like_MBL-fold"/>
    <property type="match status" value="1"/>
</dbReference>
<evidence type="ECO:0000313" key="8">
    <source>
        <dbReference type="Proteomes" id="UP001219901"/>
    </source>
</evidence>
<dbReference type="Proteomes" id="UP001219901">
    <property type="component" value="Chromosome"/>
</dbReference>
<dbReference type="SUPFAM" id="SSF56281">
    <property type="entry name" value="Metallo-hydrolase/oxidoreductase"/>
    <property type="match status" value="1"/>
</dbReference>
<dbReference type="Proteomes" id="UP001321249">
    <property type="component" value="Unassembled WGS sequence"/>
</dbReference>
<gene>
    <name evidence="6" type="ORF">GKO46_06380</name>
    <name evidence="7" type="ORF">GKO48_00380</name>
</gene>
<dbReference type="InterPro" id="IPR036866">
    <property type="entry name" value="RibonucZ/Hydroxyglut_hydro"/>
</dbReference>
<evidence type="ECO:0000256" key="2">
    <source>
        <dbReference type="ARBA" id="ARBA00022723"/>
    </source>
</evidence>
<comment type="similarity">
    <text evidence="1">Belongs to the metallo-beta-lactamase superfamily.</text>
</comment>
<evidence type="ECO:0000256" key="1">
    <source>
        <dbReference type="ARBA" id="ARBA00007749"/>
    </source>
</evidence>
<dbReference type="InterPro" id="IPR051013">
    <property type="entry name" value="MBL_superfamily_lactonases"/>
</dbReference>
<dbReference type="AlphaFoldDB" id="A0AAJ5ZB96"/>
<name>A0AAJ5ZB96_9CHLR</name>
<protein>
    <submittedName>
        <fullName evidence="7">MBL fold metallo-hydrolase</fullName>
    </submittedName>
</protein>
<reference evidence="8 9" key="1">
    <citation type="submission" date="2019-11" db="EMBL/GenBank/DDBJ databases">
        <authorList>
            <person name="Cho J.-C."/>
        </authorList>
    </citation>
    <scope>NUCLEOTIDE SEQUENCE [LARGE SCALE GENOMIC DNA]</scope>
    <source>
        <strain evidence="7 8">JH1073</strain>
        <strain evidence="6 9">JH702</strain>
    </source>
</reference>
<keyword evidence="4" id="KW-0862">Zinc</keyword>
<keyword evidence="3" id="KW-0378">Hydrolase</keyword>
<dbReference type="EMBL" id="WMBE01000002">
    <property type="protein sequence ID" value="MDG0866702.1"/>
    <property type="molecule type" value="Genomic_DNA"/>
</dbReference>
<dbReference type="GO" id="GO:0046872">
    <property type="term" value="F:metal ion binding"/>
    <property type="evidence" value="ECO:0007669"/>
    <property type="project" value="UniProtKB-KW"/>
</dbReference>
<feature type="domain" description="Metallo-beta-lactamase" evidence="5">
    <location>
        <begin position="75"/>
        <end position="282"/>
    </location>
</feature>
<evidence type="ECO:0000313" key="9">
    <source>
        <dbReference type="Proteomes" id="UP001321249"/>
    </source>
</evidence>
<evidence type="ECO:0000259" key="5">
    <source>
        <dbReference type="SMART" id="SM00849"/>
    </source>
</evidence>
<dbReference type="GO" id="GO:0016787">
    <property type="term" value="F:hydrolase activity"/>
    <property type="evidence" value="ECO:0007669"/>
    <property type="project" value="UniProtKB-KW"/>
</dbReference>
<accession>A0AAJ5ZB96</accession>
<evidence type="ECO:0000256" key="4">
    <source>
        <dbReference type="ARBA" id="ARBA00022833"/>
    </source>
</evidence>
<dbReference type="PANTHER" id="PTHR42978">
    <property type="entry name" value="QUORUM-QUENCHING LACTONASE YTNP-RELATED-RELATED"/>
    <property type="match status" value="1"/>
</dbReference>
<reference evidence="8" key="3">
    <citation type="submission" date="2023-06" db="EMBL/GenBank/DDBJ databases">
        <title>Pangenomics reveal diversification of enzyme families and niche specialization in globally abundant SAR202 bacteria.</title>
        <authorList>
            <person name="Saw J.H.W."/>
        </authorList>
    </citation>
    <scope>NUCLEOTIDE SEQUENCE [LARGE SCALE GENOMIC DNA]</scope>
    <source>
        <strain evidence="8">JH1073</strain>
    </source>
</reference>
<dbReference type="Pfam" id="PF00753">
    <property type="entry name" value="Lactamase_B"/>
    <property type="match status" value="1"/>
</dbReference>
<dbReference type="Gene3D" id="3.60.15.10">
    <property type="entry name" value="Ribonuclease Z/Hydroxyacylglutathione hydrolase-like"/>
    <property type="match status" value="1"/>
</dbReference>
<reference evidence="7" key="2">
    <citation type="journal article" date="2023" name="Nat. Commun.">
        <title>Cultivation of marine bacteria of the SAR202 clade.</title>
        <authorList>
            <person name="Lim Y."/>
            <person name="Seo J.H."/>
            <person name="Giovannoni S.J."/>
            <person name="Kang I."/>
            <person name="Cho J.C."/>
        </authorList>
    </citation>
    <scope>NUCLEOTIDE SEQUENCE</scope>
    <source>
        <strain evidence="7">JH1073</strain>
    </source>
</reference>
<keyword evidence="8" id="KW-1185">Reference proteome</keyword>
<dbReference type="SMART" id="SM00849">
    <property type="entry name" value="Lactamase_B"/>
    <property type="match status" value="1"/>
</dbReference>
<dbReference type="PANTHER" id="PTHR42978:SF6">
    <property type="entry name" value="QUORUM-QUENCHING LACTONASE YTNP-RELATED"/>
    <property type="match status" value="1"/>
</dbReference>